<dbReference type="InterPro" id="IPR023298">
    <property type="entry name" value="ATPase_P-typ_TM_dom_sf"/>
</dbReference>
<evidence type="ECO:0000259" key="1">
    <source>
        <dbReference type="Pfam" id="PF16209"/>
    </source>
</evidence>
<dbReference type="Proteomes" id="UP000525565">
    <property type="component" value="Unassembled WGS sequence"/>
</dbReference>
<dbReference type="AlphaFoldDB" id="A0A7K7LN35"/>
<evidence type="ECO:0000313" key="3">
    <source>
        <dbReference type="Proteomes" id="UP000525565"/>
    </source>
</evidence>
<dbReference type="EMBL" id="VZSO01009123">
    <property type="protein sequence ID" value="NWZ32158.1"/>
    <property type="molecule type" value="Genomic_DNA"/>
</dbReference>
<evidence type="ECO:0000313" key="2">
    <source>
        <dbReference type="EMBL" id="NWZ32158.1"/>
    </source>
</evidence>
<name>A0A7K7LN35_9AVES</name>
<protein>
    <submittedName>
        <fullName evidence="2">AT10B ATPase</fullName>
    </submittedName>
</protein>
<dbReference type="SUPFAM" id="SSF81665">
    <property type="entry name" value="Calcium ATPase, transmembrane domain M"/>
    <property type="match status" value="1"/>
</dbReference>
<reference evidence="2 3" key="1">
    <citation type="submission" date="2019-09" db="EMBL/GenBank/DDBJ databases">
        <title>Bird 10,000 Genomes (B10K) Project - Family phase.</title>
        <authorList>
            <person name="Zhang G."/>
        </authorList>
    </citation>
    <scope>NUCLEOTIDE SEQUENCE [LARGE SCALE GENOMIC DNA]</scope>
    <source>
        <strain evidence="2">OUT-0051</strain>
        <tissue evidence="2">Kidney</tissue>
    </source>
</reference>
<dbReference type="InterPro" id="IPR032631">
    <property type="entry name" value="P-type_ATPase_N"/>
</dbReference>
<dbReference type="GO" id="GO:0045332">
    <property type="term" value="P:phospholipid translocation"/>
    <property type="evidence" value="ECO:0007669"/>
    <property type="project" value="TreeGrafter"/>
</dbReference>
<proteinExistence type="predicted"/>
<dbReference type="GO" id="GO:0140326">
    <property type="term" value="F:ATPase-coupled intramembrane lipid transporter activity"/>
    <property type="evidence" value="ECO:0007669"/>
    <property type="project" value="TreeGrafter"/>
</dbReference>
<feature type="non-terminal residue" evidence="2">
    <location>
        <position position="115"/>
    </location>
</feature>
<sequence length="115" mass="13946">NRWRVVFPNNGRQERDWDQASRFYSGNKIQTTKYTWFTFLPKNLFEQFHRLANLYFLFLLVVNWFPQTEVFHREITMLPLIVVLLASVIKDAIENYGKYQFDKLINSSKTKVYDK</sequence>
<keyword evidence="3" id="KW-1185">Reference proteome</keyword>
<organism evidence="2 3">
    <name type="scientific">Asarcornis scutulata</name>
    <dbReference type="NCBI Taxonomy" id="75869"/>
    <lineage>
        <taxon>Eukaryota</taxon>
        <taxon>Metazoa</taxon>
        <taxon>Chordata</taxon>
        <taxon>Craniata</taxon>
        <taxon>Vertebrata</taxon>
        <taxon>Euteleostomi</taxon>
        <taxon>Archelosauria</taxon>
        <taxon>Archosauria</taxon>
        <taxon>Dinosauria</taxon>
        <taxon>Saurischia</taxon>
        <taxon>Theropoda</taxon>
        <taxon>Coelurosauria</taxon>
        <taxon>Aves</taxon>
        <taxon>Neognathae</taxon>
        <taxon>Galloanserae</taxon>
        <taxon>Anseriformes</taxon>
        <taxon>Anatidae</taxon>
        <taxon>Anatinae</taxon>
        <taxon>Asarcornis</taxon>
    </lineage>
</organism>
<feature type="domain" description="P-type ATPase N-terminal" evidence="1">
    <location>
        <begin position="19"/>
        <end position="76"/>
    </location>
</feature>
<dbReference type="PANTHER" id="PTHR24092">
    <property type="entry name" value="PROBABLE PHOSPHOLIPID-TRANSPORTING ATPASE"/>
    <property type="match status" value="1"/>
</dbReference>
<accession>A0A7K7LN35</accession>
<comment type="caution">
    <text evidence="2">The sequence shown here is derived from an EMBL/GenBank/DDBJ whole genome shotgun (WGS) entry which is preliminary data.</text>
</comment>
<feature type="non-terminal residue" evidence="2">
    <location>
        <position position="1"/>
    </location>
</feature>
<dbReference type="PANTHER" id="PTHR24092:SF79">
    <property type="entry name" value="PHOSPHOLIPID-TRANSPORTING ATPASE VB"/>
    <property type="match status" value="1"/>
</dbReference>
<dbReference type="Pfam" id="PF16209">
    <property type="entry name" value="PhoLip_ATPase_N"/>
    <property type="match status" value="1"/>
</dbReference>
<gene>
    <name evidence="2" type="primary">Atp10b_1</name>
    <name evidence="2" type="ORF">ASASCU_R01128</name>
</gene>
<dbReference type="GO" id="GO:0005886">
    <property type="term" value="C:plasma membrane"/>
    <property type="evidence" value="ECO:0007669"/>
    <property type="project" value="TreeGrafter"/>
</dbReference>